<dbReference type="InterPro" id="IPR029045">
    <property type="entry name" value="ClpP/crotonase-like_dom_sf"/>
</dbReference>
<dbReference type="UniPathway" id="UPA00659"/>
<keyword evidence="4" id="KW-0443">Lipid metabolism</keyword>
<dbReference type="Gene3D" id="3.90.226.10">
    <property type="entry name" value="2-enoyl-CoA Hydratase, Chain A, domain 1"/>
    <property type="match status" value="1"/>
</dbReference>
<reference evidence="6 7" key="1">
    <citation type="submission" date="2019-12" db="EMBL/GenBank/DDBJ databases">
        <title>Genomic-based taxomic classification of the family Erythrobacteraceae.</title>
        <authorList>
            <person name="Xu L."/>
        </authorList>
    </citation>
    <scope>NUCLEOTIDE SEQUENCE [LARGE SCALE GENOMIC DNA]</scope>
    <source>
        <strain evidence="6 7">SW-109</strain>
    </source>
</reference>
<dbReference type="GO" id="GO:0016853">
    <property type="term" value="F:isomerase activity"/>
    <property type="evidence" value="ECO:0007669"/>
    <property type="project" value="UniProtKB-KW"/>
</dbReference>
<keyword evidence="7" id="KW-1185">Reference proteome</keyword>
<evidence type="ECO:0000256" key="2">
    <source>
        <dbReference type="ARBA" id="ARBA00005254"/>
    </source>
</evidence>
<dbReference type="PANTHER" id="PTHR43149">
    <property type="entry name" value="ENOYL-COA HYDRATASE"/>
    <property type="match status" value="1"/>
</dbReference>
<dbReference type="EMBL" id="WTYP01000002">
    <property type="protein sequence ID" value="MXP47448.1"/>
    <property type="molecule type" value="Genomic_DNA"/>
</dbReference>
<organism evidence="6 7">
    <name type="scientific">Pontixanthobacter luteolus</name>
    <dbReference type="NCBI Taxonomy" id="295089"/>
    <lineage>
        <taxon>Bacteria</taxon>
        <taxon>Pseudomonadati</taxon>
        <taxon>Pseudomonadota</taxon>
        <taxon>Alphaproteobacteria</taxon>
        <taxon>Sphingomonadales</taxon>
        <taxon>Erythrobacteraceae</taxon>
        <taxon>Pontixanthobacter</taxon>
    </lineage>
</organism>
<dbReference type="Proteomes" id="UP000471435">
    <property type="component" value="Unassembled WGS sequence"/>
</dbReference>
<comment type="caution">
    <text evidence="6">The sequence shown here is derived from an EMBL/GenBank/DDBJ whole genome shotgun (WGS) entry which is preliminary data.</text>
</comment>
<keyword evidence="3" id="KW-0276">Fatty acid metabolism</keyword>
<dbReference type="InterPro" id="IPR001753">
    <property type="entry name" value="Enoyl-CoA_hydra/iso"/>
</dbReference>
<dbReference type="Pfam" id="PF00378">
    <property type="entry name" value="ECH_1"/>
    <property type="match status" value="1"/>
</dbReference>
<protein>
    <submittedName>
        <fullName evidence="6">Crotonase/enoyl-CoA hydratase family protein</fullName>
    </submittedName>
</protein>
<evidence type="ECO:0000256" key="1">
    <source>
        <dbReference type="ARBA" id="ARBA00005005"/>
    </source>
</evidence>
<proteinExistence type="inferred from homology"/>
<gene>
    <name evidence="6" type="ORF">GRI43_08655</name>
</gene>
<keyword evidence="5" id="KW-0413">Isomerase</keyword>
<dbReference type="NCBIfam" id="NF005699">
    <property type="entry name" value="PRK07509.1"/>
    <property type="match status" value="1"/>
</dbReference>
<dbReference type="CDD" id="cd06558">
    <property type="entry name" value="crotonase-like"/>
    <property type="match status" value="1"/>
</dbReference>
<dbReference type="InterPro" id="IPR014748">
    <property type="entry name" value="Enoyl-CoA_hydra_C"/>
</dbReference>
<name>A0A6I4V0T8_9SPHN</name>
<dbReference type="OrthoDB" id="9802898at2"/>
<comment type="pathway">
    <text evidence="1">Lipid metabolism; fatty acid beta-oxidation.</text>
</comment>
<evidence type="ECO:0000313" key="6">
    <source>
        <dbReference type="EMBL" id="MXP47448.1"/>
    </source>
</evidence>
<evidence type="ECO:0000313" key="7">
    <source>
        <dbReference type="Proteomes" id="UP000471435"/>
    </source>
</evidence>
<evidence type="ECO:0000256" key="3">
    <source>
        <dbReference type="ARBA" id="ARBA00022832"/>
    </source>
</evidence>
<evidence type="ECO:0000256" key="4">
    <source>
        <dbReference type="ARBA" id="ARBA00023098"/>
    </source>
</evidence>
<dbReference type="SUPFAM" id="SSF52096">
    <property type="entry name" value="ClpP/crotonase"/>
    <property type="match status" value="1"/>
</dbReference>
<sequence>MEFQQNERVSIKLGDDGVAQVRLTRADKMNALDPEMFEQIIKAGQALHTMKGLRAVVLSGEGASFCAGLDTSSFGREPSSDEPSLTERTFGNSNKFQQVATQWRKLPVPVICAIHGVCFGGGMQIASGADIRVAAPDSRMAIMELKWGLVPDMGGYALWRGMVRDDVLRELVYTNRQFTGEEAQEYGLATFVDSDPHARATAIATEIANRNPHAIRAAKRLHNKMADTAGDELLMEESIEQHGIMRTKNQIEAVMAGMAKRAPKFEDV</sequence>
<dbReference type="Gene3D" id="1.10.12.10">
    <property type="entry name" value="Lyase 2-enoyl-coa Hydratase, Chain A, domain 2"/>
    <property type="match status" value="1"/>
</dbReference>
<evidence type="ECO:0000256" key="5">
    <source>
        <dbReference type="ARBA" id="ARBA00023235"/>
    </source>
</evidence>
<dbReference type="GO" id="GO:0006635">
    <property type="term" value="P:fatty acid beta-oxidation"/>
    <property type="evidence" value="ECO:0007669"/>
    <property type="project" value="UniProtKB-UniPathway"/>
</dbReference>
<dbReference type="PANTHER" id="PTHR43149:SF1">
    <property type="entry name" value="DELTA(3,5)-DELTA(2,4)-DIENOYL-COA ISOMERASE, MITOCHONDRIAL"/>
    <property type="match status" value="1"/>
</dbReference>
<dbReference type="RefSeq" id="WP_160730746.1">
    <property type="nucleotide sequence ID" value="NZ_WTYP01000002.1"/>
</dbReference>
<dbReference type="AlphaFoldDB" id="A0A6I4V0T8"/>
<dbReference type="InterPro" id="IPR045002">
    <property type="entry name" value="Ech1-like"/>
</dbReference>
<accession>A0A6I4V0T8</accession>
<comment type="similarity">
    <text evidence="2">Belongs to the enoyl-CoA hydratase/isomerase family.</text>
</comment>